<dbReference type="Gene3D" id="3.40.50.300">
    <property type="entry name" value="P-loop containing nucleotide triphosphate hydrolases"/>
    <property type="match status" value="1"/>
</dbReference>
<reference evidence="4" key="1">
    <citation type="journal article" date="2020" name="mSystems">
        <title>Genome- and Community-Level Interaction Insights into Carbon Utilization and Element Cycling Functions of Hydrothermarchaeota in Hydrothermal Sediment.</title>
        <authorList>
            <person name="Zhou Z."/>
            <person name="Liu Y."/>
            <person name="Xu W."/>
            <person name="Pan J."/>
            <person name="Luo Z.H."/>
            <person name="Li M."/>
        </authorList>
    </citation>
    <scope>NUCLEOTIDE SEQUENCE [LARGE SCALE GENOMIC DNA]</scope>
    <source>
        <strain evidence="4">SpSt-876</strain>
    </source>
</reference>
<evidence type="ECO:0000259" key="3">
    <source>
        <dbReference type="PROSITE" id="PS50893"/>
    </source>
</evidence>
<dbReference type="EMBL" id="DTLI01000035">
    <property type="protein sequence ID" value="HHS51545.1"/>
    <property type="molecule type" value="Genomic_DNA"/>
</dbReference>
<dbReference type="InterPro" id="IPR003439">
    <property type="entry name" value="ABC_transporter-like_ATP-bd"/>
</dbReference>
<dbReference type="InterPro" id="IPR003593">
    <property type="entry name" value="AAA+_ATPase"/>
</dbReference>
<dbReference type="GO" id="GO:0005524">
    <property type="term" value="F:ATP binding"/>
    <property type="evidence" value="ECO:0007669"/>
    <property type="project" value="UniProtKB-KW"/>
</dbReference>
<keyword evidence="1" id="KW-0547">Nucleotide-binding</keyword>
<dbReference type="GO" id="GO:0016887">
    <property type="term" value="F:ATP hydrolysis activity"/>
    <property type="evidence" value="ECO:0007669"/>
    <property type="project" value="InterPro"/>
</dbReference>
<evidence type="ECO:0000256" key="2">
    <source>
        <dbReference type="ARBA" id="ARBA00022840"/>
    </source>
</evidence>
<dbReference type="CDD" id="cd03230">
    <property type="entry name" value="ABC_DR_subfamily_A"/>
    <property type="match status" value="1"/>
</dbReference>
<sequence>MGVNFALEVNELVRDYGALRALDGISFNIAENEIFGLIGPNGSGKTTTLRIIATLLKPTQGEAMVFGSSVTKNPDAVRKMISYLPEDAGAYKNLSGIDYLRFMATFYATNNNERETIVERGMNIADLKERIYDKVKTYSKGMTRKLLLARALMIKPKLAILDEPTSGLDVANSLEIRERIKTFAREGTTVLLSSHNMLEVEFLSDRVALIKNGKIIESGEPEALKRKYNGRNLEEVFMKVEKSN</sequence>
<keyword evidence="2 4" id="KW-0067">ATP-binding</keyword>
<dbReference type="PANTHER" id="PTHR43613">
    <property type="entry name" value="ABC TRANSPORTER, ATP-BINDING PROTEIN"/>
    <property type="match status" value="1"/>
</dbReference>
<proteinExistence type="predicted"/>
<dbReference type="SMART" id="SM00382">
    <property type="entry name" value="AAA"/>
    <property type="match status" value="1"/>
</dbReference>
<dbReference type="SUPFAM" id="SSF52540">
    <property type="entry name" value="P-loop containing nucleoside triphosphate hydrolases"/>
    <property type="match status" value="1"/>
</dbReference>
<comment type="caution">
    <text evidence="4">The sequence shown here is derived from an EMBL/GenBank/DDBJ whole genome shotgun (WGS) entry which is preliminary data.</text>
</comment>
<dbReference type="InterPro" id="IPR027417">
    <property type="entry name" value="P-loop_NTPase"/>
</dbReference>
<evidence type="ECO:0000256" key="1">
    <source>
        <dbReference type="ARBA" id="ARBA00022741"/>
    </source>
</evidence>
<evidence type="ECO:0000313" key="4">
    <source>
        <dbReference type="EMBL" id="HHS51545.1"/>
    </source>
</evidence>
<organism evidence="4">
    <name type="scientific">candidate division WOR-3 bacterium</name>
    <dbReference type="NCBI Taxonomy" id="2052148"/>
    <lineage>
        <taxon>Bacteria</taxon>
        <taxon>Bacteria division WOR-3</taxon>
    </lineage>
</organism>
<feature type="domain" description="ABC transporter" evidence="3">
    <location>
        <begin position="7"/>
        <end position="237"/>
    </location>
</feature>
<dbReference type="PANTHER" id="PTHR43613:SF1">
    <property type="entry name" value="ABC TRANSPORTER, ATP-BINDING PROTEIN"/>
    <property type="match status" value="1"/>
</dbReference>
<gene>
    <name evidence="4" type="ORF">ENW73_01585</name>
</gene>
<protein>
    <submittedName>
        <fullName evidence="4">ABC transporter ATP-binding protein</fullName>
    </submittedName>
</protein>
<dbReference type="Pfam" id="PF00005">
    <property type="entry name" value="ABC_tran"/>
    <property type="match status" value="1"/>
</dbReference>
<dbReference type="PROSITE" id="PS50893">
    <property type="entry name" value="ABC_TRANSPORTER_2"/>
    <property type="match status" value="1"/>
</dbReference>
<accession>A0A7C6A863</accession>
<name>A0A7C6A863_UNCW3</name>
<dbReference type="AlphaFoldDB" id="A0A7C6A863"/>